<protein>
    <recommendedName>
        <fullName evidence="11">DNA 3'-5' helicase</fullName>
        <ecNumber evidence="11">5.6.2.4</ecNumber>
    </recommendedName>
</protein>
<keyword evidence="6" id="KW-0347">Helicase</keyword>
<dbReference type="InterPro" id="IPR042115">
    <property type="entry name" value="PriA_3primeBD_sf"/>
</dbReference>
<dbReference type="EC" id="5.6.2.4" evidence="11"/>
<dbReference type="GO" id="GO:0043138">
    <property type="term" value="F:3'-5' DNA helicase activity"/>
    <property type="evidence" value="ECO:0007669"/>
    <property type="project" value="UniProtKB-EC"/>
</dbReference>
<keyword evidence="1" id="KW-0639">Primosome</keyword>
<keyword evidence="10" id="KW-0413">Isomerase</keyword>
<feature type="non-terminal residue" evidence="15">
    <location>
        <position position="612"/>
    </location>
</feature>
<keyword evidence="2" id="KW-0235">DNA replication</keyword>
<dbReference type="GO" id="GO:1990077">
    <property type="term" value="C:primosome complex"/>
    <property type="evidence" value="ECO:0007669"/>
    <property type="project" value="UniProtKB-KW"/>
</dbReference>
<evidence type="ECO:0000256" key="4">
    <source>
        <dbReference type="ARBA" id="ARBA00022741"/>
    </source>
</evidence>
<dbReference type="NCBIfam" id="TIGR00595">
    <property type="entry name" value="priA"/>
    <property type="match status" value="1"/>
</dbReference>
<reference evidence="15" key="1">
    <citation type="submission" date="2018-05" db="EMBL/GenBank/DDBJ databases">
        <authorList>
            <person name="Lanie J.A."/>
            <person name="Ng W.-L."/>
            <person name="Kazmierczak K.M."/>
            <person name="Andrzejewski T.M."/>
            <person name="Davidsen T.M."/>
            <person name="Wayne K.J."/>
            <person name="Tettelin H."/>
            <person name="Glass J.I."/>
            <person name="Rusch D."/>
            <person name="Podicherti R."/>
            <person name="Tsui H.-C.T."/>
            <person name="Winkler M.E."/>
        </authorList>
    </citation>
    <scope>NUCLEOTIDE SEQUENCE</scope>
</reference>
<evidence type="ECO:0000256" key="2">
    <source>
        <dbReference type="ARBA" id="ARBA00022705"/>
    </source>
</evidence>
<dbReference type="InterPro" id="IPR027417">
    <property type="entry name" value="P-loop_NTPase"/>
</dbReference>
<dbReference type="EMBL" id="UINC01019719">
    <property type="protein sequence ID" value="SVA83491.1"/>
    <property type="molecule type" value="Genomic_DNA"/>
</dbReference>
<evidence type="ECO:0000259" key="14">
    <source>
        <dbReference type="PROSITE" id="PS51194"/>
    </source>
</evidence>
<dbReference type="Gene3D" id="3.40.50.300">
    <property type="entry name" value="P-loop containing nucleotide triphosphate hydrolases"/>
    <property type="match status" value="2"/>
</dbReference>
<dbReference type="GO" id="GO:0003677">
    <property type="term" value="F:DNA binding"/>
    <property type="evidence" value="ECO:0007669"/>
    <property type="project" value="UniProtKB-KW"/>
</dbReference>
<keyword evidence="4" id="KW-0547">Nucleotide-binding</keyword>
<evidence type="ECO:0000256" key="6">
    <source>
        <dbReference type="ARBA" id="ARBA00022806"/>
    </source>
</evidence>
<dbReference type="Pfam" id="PF17764">
    <property type="entry name" value="PriA_3primeBD"/>
    <property type="match status" value="1"/>
</dbReference>
<dbReference type="PROSITE" id="PS51192">
    <property type="entry name" value="HELICASE_ATP_BIND_1"/>
    <property type="match status" value="1"/>
</dbReference>
<dbReference type="GO" id="GO:0006302">
    <property type="term" value="P:double-strand break repair"/>
    <property type="evidence" value="ECO:0007669"/>
    <property type="project" value="InterPro"/>
</dbReference>
<proteinExistence type="inferred from homology"/>
<keyword evidence="9" id="KW-0238">DNA-binding</keyword>
<keyword evidence="7" id="KW-0862">Zinc</keyword>
<sequence>MYAQVSFPISSFKTFTYAIPKSLNSQVLPGSCVNAPIKQRIQSGFVVSIQSKPKFNGKILELDSVRDKDLHVPEELWKTLEWISQYYITPPGQVLKAAVPNTFLDTYNPKHVQFVQITKEGIQQLEYGKTKNPAQKRILSALSSISEPVKVSSLKDCASSPHAVCKSIAGKGWVQILYQPRITDPFEIMAPGKSQDITLSAEQQSVFNTIINTKHGFHPFLLHGVTGSGKTEVYLKLAQQAVGTKKSVLVLVPEISLTPQVATRFRRAFGNRVALWHSRMTRAEKGWTWQKLKKGDYSVVVGARSAIFAPLKNLGLIIIDEEQEASYKQENPVPRYHARDVAMVRGKYANATVLLTSATPSLESYYNALQKKFTLLKLTKRYGKSVYPTVEVVDMKQLSYKNSRPLISANLANAIKERIKKSEQIILLQNRRGYSLIQRCADCGTIKDCQRCAIAMTYHRTDNCLHCHYCEAIENMEPVCGKCESSNMEYIGSGTQRVEDVLEDQFPGISILRMDMDTVQKRGAHEKILRKFHNAEADILLGTQMIAKGLDFANVTLVGVINADSGLFFPDFRAGERIFQLIYQVAGRAGRRQKPGKAIIQTYNHDDIYIQT</sequence>
<dbReference type="InterPro" id="IPR005259">
    <property type="entry name" value="PriA"/>
</dbReference>
<dbReference type="CDD" id="cd17929">
    <property type="entry name" value="DEXHc_priA"/>
    <property type="match status" value="1"/>
</dbReference>
<evidence type="ECO:0000256" key="8">
    <source>
        <dbReference type="ARBA" id="ARBA00022840"/>
    </source>
</evidence>
<accession>A0A381Z3J6</accession>
<feature type="domain" description="Helicase ATP-binding" evidence="13">
    <location>
        <begin position="211"/>
        <end position="378"/>
    </location>
</feature>
<dbReference type="GO" id="GO:0006270">
    <property type="term" value="P:DNA replication initiation"/>
    <property type="evidence" value="ECO:0007669"/>
    <property type="project" value="TreeGrafter"/>
</dbReference>
<dbReference type="SMART" id="SM00487">
    <property type="entry name" value="DEXDc"/>
    <property type="match status" value="1"/>
</dbReference>
<evidence type="ECO:0000256" key="7">
    <source>
        <dbReference type="ARBA" id="ARBA00022833"/>
    </source>
</evidence>
<name>A0A381Z3J6_9ZZZZ</name>
<dbReference type="Gene3D" id="3.40.1440.60">
    <property type="entry name" value="PriA, 3(prime) DNA-binding domain"/>
    <property type="match status" value="1"/>
</dbReference>
<dbReference type="InterPro" id="IPR041222">
    <property type="entry name" value="PriA_3primeBD"/>
</dbReference>
<evidence type="ECO:0000256" key="10">
    <source>
        <dbReference type="ARBA" id="ARBA00023235"/>
    </source>
</evidence>
<keyword evidence="8" id="KW-0067">ATP-binding</keyword>
<organism evidence="15">
    <name type="scientific">marine metagenome</name>
    <dbReference type="NCBI Taxonomy" id="408172"/>
    <lineage>
        <taxon>unclassified sequences</taxon>
        <taxon>metagenomes</taxon>
        <taxon>ecological metagenomes</taxon>
    </lineage>
</organism>
<evidence type="ECO:0000259" key="13">
    <source>
        <dbReference type="PROSITE" id="PS51192"/>
    </source>
</evidence>
<dbReference type="PROSITE" id="PS51194">
    <property type="entry name" value="HELICASE_CTER"/>
    <property type="match status" value="1"/>
</dbReference>
<dbReference type="PANTHER" id="PTHR30580">
    <property type="entry name" value="PRIMOSOMAL PROTEIN N"/>
    <property type="match status" value="1"/>
</dbReference>
<dbReference type="HAMAP" id="MF_00983">
    <property type="entry name" value="PriA"/>
    <property type="match status" value="1"/>
</dbReference>
<dbReference type="InterPro" id="IPR011545">
    <property type="entry name" value="DEAD/DEAH_box_helicase_dom"/>
</dbReference>
<gene>
    <name evidence="15" type="ORF">METZ01_LOCUS136345</name>
</gene>
<dbReference type="InterPro" id="IPR001650">
    <property type="entry name" value="Helicase_C-like"/>
</dbReference>
<evidence type="ECO:0000256" key="1">
    <source>
        <dbReference type="ARBA" id="ARBA00022515"/>
    </source>
</evidence>
<dbReference type="InterPro" id="IPR014001">
    <property type="entry name" value="Helicase_ATP-bd"/>
</dbReference>
<evidence type="ECO:0000256" key="3">
    <source>
        <dbReference type="ARBA" id="ARBA00022723"/>
    </source>
</evidence>
<keyword evidence="5" id="KW-0378">Hydrolase</keyword>
<dbReference type="GO" id="GO:0016787">
    <property type="term" value="F:hydrolase activity"/>
    <property type="evidence" value="ECO:0007669"/>
    <property type="project" value="UniProtKB-KW"/>
</dbReference>
<keyword evidence="3" id="KW-0479">Metal-binding</keyword>
<dbReference type="PANTHER" id="PTHR30580:SF0">
    <property type="entry name" value="PRIMOSOMAL PROTEIN N"/>
    <property type="match status" value="1"/>
</dbReference>
<evidence type="ECO:0000313" key="15">
    <source>
        <dbReference type="EMBL" id="SVA83491.1"/>
    </source>
</evidence>
<evidence type="ECO:0000256" key="12">
    <source>
        <dbReference type="ARBA" id="ARBA00048988"/>
    </source>
</evidence>
<dbReference type="Pfam" id="PF00270">
    <property type="entry name" value="DEAD"/>
    <property type="match status" value="1"/>
</dbReference>
<dbReference type="GO" id="GO:0006310">
    <property type="term" value="P:DNA recombination"/>
    <property type="evidence" value="ECO:0007669"/>
    <property type="project" value="InterPro"/>
</dbReference>
<dbReference type="GO" id="GO:0006269">
    <property type="term" value="P:DNA replication, synthesis of primer"/>
    <property type="evidence" value="ECO:0007669"/>
    <property type="project" value="UniProtKB-KW"/>
</dbReference>
<dbReference type="FunFam" id="3.40.50.300:FF:000489">
    <property type="entry name" value="Primosome assembly protein PriA"/>
    <property type="match status" value="1"/>
</dbReference>
<dbReference type="GO" id="GO:0046872">
    <property type="term" value="F:metal ion binding"/>
    <property type="evidence" value="ECO:0007669"/>
    <property type="project" value="UniProtKB-KW"/>
</dbReference>
<dbReference type="GO" id="GO:0005524">
    <property type="term" value="F:ATP binding"/>
    <property type="evidence" value="ECO:0007669"/>
    <property type="project" value="UniProtKB-KW"/>
</dbReference>
<dbReference type="AlphaFoldDB" id="A0A381Z3J6"/>
<evidence type="ECO:0000256" key="11">
    <source>
        <dbReference type="ARBA" id="ARBA00034808"/>
    </source>
</evidence>
<feature type="domain" description="Helicase C-terminal" evidence="14">
    <location>
        <begin position="468"/>
        <end position="612"/>
    </location>
</feature>
<dbReference type="SUPFAM" id="SSF52540">
    <property type="entry name" value="P-loop containing nucleoside triphosphate hydrolases"/>
    <property type="match status" value="2"/>
</dbReference>
<dbReference type="SMART" id="SM00490">
    <property type="entry name" value="HELICc"/>
    <property type="match status" value="1"/>
</dbReference>
<dbReference type="Pfam" id="PF18319">
    <property type="entry name" value="Zn_ribbon_PriA"/>
    <property type="match status" value="1"/>
</dbReference>
<dbReference type="InterPro" id="IPR040498">
    <property type="entry name" value="PriA_CRR"/>
</dbReference>
<dbReference type="Pfam" id="PF00271">
    <property type="entry name" value="Helicase_C"/>
    <property type="match status" value="1"/>
</dbReference>
<comment type="catalytic activity">
    <reaction evidence="12">
        <text>ATP + H2O = ADP + phosphate + H(+)</text>
        <dbReference type="Rhea" id="RHEA:13065"/>
        <dbReference type="ChEBI" id="CHEBI:15377"/>
        <dbReference type="ChEBI" id="CHEBI:15378"/>
        <dbReference type="ChEBI" id="CHEBI:30616"/>
        <dbReference type="ChEBI" id="CHEBI:43474"/>
        <dbReference type="ChEBI" id="CHEBI:456216"/>
        <dbReference type="EC" id="5.6.2.4"/>
    </reaction>
</comment>
<evidence type="ECO:0000256" key="9">
    <source>
        <dbReference type="ARBA" id="ARBA00023125"/>
    </source>
</evidence>
<evidence type="ECO:0000256" key="5">
    <source>
        <dbReference type="ARBA" id="ARBA00022801"/>
    </source>
</evidence>